<dbReference type="EMBL" id="RIBY02000269">
    <property type="protein sequence ID" value="KAH9844633.1"/>
    <property type="molecule type" value="Genomic_DNA"/>
</dbReference>
<sequence>MWLEPGKPGHDTAARSCAWSAKISQMREGELNTPPMLTMMRKKDMDKARRIQRGNTRRACA</sequence>
<dbReference type="AlphaFoldDB" id="A0A9W7SZV3"/>
<protein>
    <submittedName>
        <fullName evidence="1">Uncharacterized protein</fullName>
    </submittedName>
</protein>
<reference evidence="1 2" key="1">
    <citation type="journal article" date="2018" name="IMA Fungus">
        <title>IMA Genome-F 10: Nine draft genome sequences of Claviceps purpurea s.lat., including C. arundinis, C. humidiphila, and C. cf. spartinae, pseudomolecules for the pitch canker pathogen Fusarium circinatum, draft genome of Davidsoniella eucalypti, Grosmannia galeiformis, Quambalaria eucalypti, and Teratosphaeria destructans.</title>
        <authorList>
            <person name="Wingfield B.D."/>
            <person name="Liu M."/>
            <person name="Nguyen H.D."/>
            <person name="Lane F.A."/>
            <person name="Morgan S.W."/>
            <person name="De Vos L."/>
            <person name="Wilken P.M."/>
            <person name="Duong T.A."/>
            <person name="Aylward J."/>
            <person name="Coetzee M.P."/>
            <person name="Dadej K."/>
            <person name="De Beer Z.W."/>
            <person name="Findlay W."/>
            <person name="Havenga M."/>
            <person name="Kolarik M."/>
            <person name="Menzies J.G."/>
            <person name="Naidoo K."/>
            <person name="Pochopski O."/>
            <person name="Shoukouhi P."/>
            <person name="Santana Q.C."/>
            <person name="Seifert K.A."/>
            <person name="Soal N."/>
            <person name="Steenkamp E.T."/>
            <person name="Tatham C.T."/>
            <person name="van der Nest M.A."/>
            <person name="Wingfield M.J."/>
        </authorList>
    </citation>
    <scope>NUCLEOTIDE SEQUENCE [LARGE SCALE GENOMIC DNA]</scope>
    <source>
        <strain evidence="1">CMW44962</strain>
    </source>
</reference>
<gene>
    <name evidence="1" type="ORF">Tdes44962_MAKER07221</name>
</gene>
<evidence type="ECO:0000313" key="1">
    <source>
        <dbReference type="EMBL" id="KAH9844633.1"/>
    </source>
</evidence>
<name>A0A9W7SZV3_9PEZI</name>
<dbReference type="Proteomes" id="UP001138500">
    <property type="component" value="Unassembled WGS sequence"/>
</dbReference>
<keyword evidence="2" id="KW-1185">Reference proteome</keyword>
<organism evidence="1 2">
    <name type="scientific">Teratosphaeria destructans</name>
    <dbReference type="NCBI Taxonomy" id="418781"/>
    <lineage>
        <taxon>Eukaryota</taxon>
        <taxon>Fungi</taxon>
        <taxon>Dikarya</taxon>
        <taxon>Ascomycota</taxon>
        <taxon>Pezizomycotina</taxon>
        <taxon>Dothideomycetes</taxon>
        <taxon>Dothideomycetidae</taxon>
        <taxon>Mycosphaerellales</taxon>
        <taxon>Teratosphaeriaceae</taxon>
        <taxon>Teratosphaeria</taxon>
    </lineage>
</organism>
<comment type="caution">
    <text evidence="1">The sequence shown here is derived from an EMBL/GenBank/DDBJ whole genome shotgun (WGS) entry which is preliminary data.</text>
</comment>
<proteinExistence type="predicted"/>
<accession>A0A9W7SZV3</accession>
<evidence type="ECO:0000313" key="2">
    <source>
        <dbReference type="Proteomes" id="UP001138500"/>
    </source>
</evidence>
<reference evidence="1 2" key="2">
    <citation type="journal article" date="2021" name="Curr. Genet.">
        <title>Genetic response to nitrogen starvation in the aggressive Eucalyptus foliar pathogen Teratosphaeria destructans.</title>
        <authorList>
            <person name="Havenga M."/>
            <person name="Wingfield B.D."/>
            <person name="Wingfield M.J."/>
            <person name="Dreyer L.L."/>
            <person name="Roets F."/>
            <person name="Aylward J."/>
        </authorList>
    </citation>
    <scope>NUCLEOTIDE SEQUENCE [LARGE SCALE GENOMIC DNA]</scope>
    <source>
        <strain evidence="1">CMW44962</strain>
    </source>
</reference>